<dbReference type="InterPro" id="IPR052742">
    <property type="entry name" value="Mito_N-acetyltransferase"/>
</dbReference>
<gene>
    <name evidence="2" type="ORF">SAMN05216270_102143</name>
</gene>
<accession>A0A1G6SJU6</accession>
<dbReference type="GO" id="GO:0005840">
    <property type="term" value="C:ribosome"/>
    <property type="evidence" value="ECO:0007669"/>
    <property type="project" value="UniProtKB-KW"/>
</dbReference>
<dbReference type="PROSITE" id="PS51186">
    <property type="entry name" value="GNAT"/>
    <property type="match status" value="1"/>
</dbReference>
<name>A0A1G6SJU6_9ACTN</name>
<evidence type="ECO:0000259" key="1">
    <source>
        <dbReference type="PROSITE" id="PS51186"/>
    </source>
</evidence>
<dbReference type="CDD" id="cd04301">
    <property type="entry name" value="NAT_SF"/>
    <property type="match status" value="1"/>
</dbReference>
<evidence type="ECO:0000313" key="2">
    <source>
        <dbReference type="EMBL" id="SDD17192.1"/>
    </source>
</evidence>
<dbReference type="PANTHER" id="PTHR43138:SF1">
    <property type="entry name" value="N-ACETYLTRANSFERASE ACA1"/>
    <property type="match status" value="1"/>
</dbReference>
<dbReference type="EMBL" id="FNAD01000002">
    <property type="protein sequence ID" value="SDD17192.1"/>
    <property type="molecule type" value="Genomic_DNA"/>
</dbReference>
<dbReference type="Gene3D" id="3.40.630.30">
    <property type="match status" value="1"/>
</dbReference>
<dbReference type="AlphaFoldDB" id="A0A1G6SJU6"/>
<dbReference type="GO" id="GO:0016747">
    <property type="term" value="F:acyltransferase activity, transferring groups other than amino-acyl groups"/>
    <property type="evidence" value="ECO:0007669"/>
    <property type="project" value="InterPro"/>
</dbReference>
<dbReference type="STRING" id="58114.SAMN05216270_102143"/>
<dbReference type="Pfam" id="PF00583">
    <property type="entry name" value="Acetyltransf_1"/>
    <property type="match status" value="1"/>
</dbReference>
<organism evidence="2 3">
    <name type="scientific">Glycomyces harbinensis</name>
    <dbReference type="NCBI Taxonomy" id="58114"/>
    <lineage>
        <taxon>Bacteria</taxon>
        <taxon>Bacillati</taxon>
        <taxon>Actinomycetota</taxon>
        <taxon>Actinomycetes</taxon>
        <taxon>Glycomycetales</taxon>
        <taxon>Glycomycetaceae</taxon>
        <taxon>Glycomyces</taxon>
    </lineage>
</organism>
<sequence length="162" mass="17589">MLIRDAREADWPAMWAFMRPIIEAAETYPWPPGTTESWTRAYWMERPAPASRLVAELDGAVAGTVEIHPNLPGQGSHVANAGFMVDPAFGRRGVGRALGEAALARAAADGFGAMQFNAVVATNTHAVKLWHSLGMRTLALIPGGFDHPVEGLVDMHLMFREL</sequence>
<reference evidence="3" key="1">
    <citation type="submission" date="2016-10" db="EMBL/GenBank/DDBJ databases">
        <authorList>
            <person name="Varghese N."/>
            <person name="Submissions S."/>
        </authorList>
    </citation>
    <scope>NUCLEOTIDE SEQUENCE [LARGE SCALE GENOMIC DNA]</scope>
    <source>
        <strain evidence="3">CGMCC 4.3516</strain>
    </source>
</reference>
<dbReference type="RefSeq" id="WP_091029080.1">
    <property type="nucleotide sequence ID" value="NZ_FNAD01000002.1"/>
</dbReference>
<keyword evidence="3" id="KW-1185">Reference proteome</keyword>
<dbReference type="OrthoDB" id="9788300at2"/>
<dbReference type="SUPFAM" id="SSF55729">
    <property type="entry name" value="Acyl-CoA N-acyltransferases (Nat)"/>
    <property type="match status" value="1"/>
</dbReference>
<keyword evidence="2" id="KW-0689">Ribosomal protein</keyword>
<dbReference type="Proteomes" id="UP000198949">
    <property type="component" value="Unassembled WGS sequence"/>
</dbReference>
<dbReference type="PANTHER" id="PTHR43138">
    <property type="entry name" value="ACETYLTRANSFERASE, GNAT FAMILY"/>
    <property type="match status" value="1"/>
</dbReference>
<keyword evidence="2" id="KW-0687">Ribonucleoprotein</keyword>
<protein>
    <submittedName>
        <fullName evidence="2">Ribosomal protein S18 acetylase RimI</fullName>
    </submittedName>
</protein>
<dbReference type="InterPro" id="IPR000182">
    <property type="entry name" value="GNAT_dom"/>
</dbReference>
<feature type="domain" description="N-acetyltransferase" evidence="1">
    <location>
        <begin position="1"/>
        <end position="160"/>
    </location>
</feature>
<dbReference type="InterPro" id="IPR016181">
    <property type="entry name" value="Acyl_CoA_acyltransferase"/>
</dbReference>
<proteinExistence type="predicted"/>
<evidence type="ECO:0000313" key="3">
    <source>
        <dbReference type="Proteomes" id="UP000198949"/>
    </source>
</evidence>